<comment type="caution">
    <text evidence="8">The sequence shown here is derived from an EMBL/GenBank/DDBJ whole genome shotgun (WGS) entry which is preliminary data.</text>
</comment>
<comment type="subcellular location">
    <subcellularLocation>
        <location evidence="1">Endomembrane system</location>
        <topology evidence="1">Multi-pass membrane protein</topology>
    </subcellularLocation>
</comment>
<keyword evidence="2" id="KW-0813">Transport</keyword>
<evidence type="ECO:0000313" key="9">
    <source>
        <dbReference type="Proteomes" id="UP000249645"/>
    </source>
</evidence>
<evidence type="ECO:0000256" key="5">
    <source>
        <dbReference type="ARBA" id="ARBA00023136"/>
    </source>
</evidence>
<reference evidence="8 9" key="1">
    <citation type="submission" date="2017-11" db="EMBL/GenBank/DDBJ databases">
        <title>Infants hospitalized years apart are colonized by the same room-sourced microbial strains.</title>
        <authorList>
            <person name="Brooks B."/>
            <person name="Olm M.R."/>
            <person name="Firek B.A."/>
            <person name="Baker R."/>
            <person name="Thomas B.C."/>
            <person name="Morowitz M.J."/>
            <person name="Banfield J.F."/>
        </authorList>
    </citation>
    <scope>NUCLEOTIDE SEQUENCE [LARGE SCALE GENOMIC DNA]</scope>
    <source>
        <strain evidence="8">S2_009_000_R2_76</strain>
    </source>
</reference>
<feature type="non-terminal residue" evidence="8">
    <location>
        <position position="1"/>
    </location>
</feature>
<dbReference type="EMBL" id="QFOI01000247">
    <property type="protein sequence ID" value="PZP45854.1"/>
    <property type="molecule type" value="Genomic_DNA"/>
</dbReference>
<feature type="domain" description="Major facilitator superfamily (MFS) profile" evidence="7">
    <location>
        <begin position="1"/>
        <end position="165"/>
    </location>
</feature>
<evidence type="ECO:0000256" key="6">
    <source>
        <dbReference type="SAM" id="Phobius"/>
    </source>
</evidence>
<proteinExistence type="predicted"/>
<evidence type="ECO:0000259" key="7">
    <source>
        <dbReference type="PROSITE" id="PS50850"/>
    </source>
</evidence>
<dbReference type="AlphaFoldDB" id="A0A2W5EV80"/>
<organism evidence="8 9">
    <name type="scientific">Pseudopedobacter saltans</name>
    <dbReference type="NCBI Taxonomy" id="151895"/>
    <lineage>
        <taxon>Bacteria</taxon>
        <taxon>Pseudomonadati</taxon>
        <taxon>Bacteroidota</taxon>
        <taxon>Sphingobacteriia</taxon>
        <taxon>Sphingobacteriales</taxon>
        <taxon>Sphingobacteriaceae</taxon>
        <taxon>Pseudopedobacter</taxon>
    </lineage>
</organism>
<feature type="transmembrane region" description="Helical" evidence="6">
    <location>
        <begin position="43"/>
        <end position="63"/>
    </location>
</feature>
<keyword evidence="3 6" id="KW-0812">Transmembrane</keyword>
<keyword evidence="5 6" id="KW-0472">Membrane</keyword>
<dbReference type="InterPro" id="IPR036259">
    <property type="entry name" value="MFS_trans_sf"/>
</dbReference>
<keyword evidence="4 6" id="KW-1133">Transmembrane helix</keyword>
<feature type="transmembrane region" description="Helical" evidence="6">
    <location>
        <begin position="15"/>
        <end position="34"/>
    </location>
</feature>
<gene>
    <name evidence="8" type="ORF">DI598_12805</name>
</gene>
<dbReference type="PANTHER" id="PTHR23519">
    <property type="entry name" value="AUTOPHAGY-RELATED PROTEIN 22"/>
    <property type="match status" value="1"/>
</dbReference>
<name>A0A2W5EV80_9SPHI</name>
<dbReference type="SUPFAM" id="SSF103473">
    <property type="entry name" value="MFS general substrate transporter"/>
    <property type="match status" value="1"/>
</dbReference>
<feature type="transmembrane region" description="Helical" evidence="6">
    <location>
        <begin position="107"/>
        <end position="126"/>
    </location>
</feature>
<sequence>ALFGSQVIHVPTDKLILAILVIQVVAIAGAYLMAKLSQKFGNVLVLMLTVLIWIGVCILAYFITTVNGFYIVATLVGLVMGGIQSLSRSTYAKLMPKTENTASFFSFYDVTEKVAIVLGMFSFGFIENITGNMRSSILALIIFFAIGFIGLVITRSKQKIVGSIQ</sequence>
<evidence type="ECO:0000256" key="2">
    <source>
        <dbReference type="ARBA" id="ARBA00022448"/>
    </source>
</evidence>
<dbReference type="Gene3D" id="1.20.1250.20">
    <property type="entry name" value="MFS general substrate transporter like domains"/>
    <property type="match status" value="1"/>
</dbReference>
<accession>A0A2W5EV80</accession>
<dbReference type="InterPro" id="IPR020846">
    <property type="entry name" value="MFS_dom"/>
</dbReference>
<dbReference type="GO" id="GO:0012505">
    <property type="term" value="C:endomembrane system"/>
    <property type="evidence" value="ECO:0007669"/>
    <property type="project" value="UniProtKB-SubCell"/>
</dbReference>
<dbReference type="GO" id="GO:0022857">
    <property type="term" value="F:transmembrane transporter activity"/>
    <property type="evidence" value="ECO:0007669"/>
    <property type="project" value="InterPro"/>
</dbReference>
<evidence type="ECO:0000313" key="8">
    <source>
        <dbReference type="EMBL" id="PZP45854.1"/>
    </source>
</evidence>
<dbReference type="InterPro" id="IPR050495">
    <property type="entry name" value="ATG22/LtaA_families"/>
</dbReference>
<evidence type="ECO:0000256" key="1">
    <source>
        <dbReference type="ARBA" id="ARBA00004127"/>
    </source>
</evidence>
<dbReference type="PANTHER" id="PTHR23519:SF1">
    <property type="entry name" value="AUTOPHAGY-RELATED PROTEIN 22"/>
    <property type="match status" value="1"/>
</dbReference>
<dbReference type="InterPro" id="IPR024671">
    <property type="entry name" value="Atg22-like"/>
</dbReference>
<feature type="transmembrane region" description="Helical" evidence="6">
    <location>
        <begin position="69"/>
        <end position="86"/>
    </location>
</feature>
<dbReference type="Pfam" id="PF11700">
    <property type="entry name" value="ATG22"/>
    <property type="match status" value="1"/>
</dbReference>
<protein>
    <submittedName>
        <fullName evidence="8">MFS transporter</fullName>
    </submittedName>
</protein>
<feature type="transmembrane region" description="Helical" evidence="6">
    <location>
        <begin position="132"/>
        <end position="153"/>
    </location>
</feature>
<evidence type="ECO:0000256" key="3">
    <source>
        <dbReference type="ARBA" id="ARBA00022692"/>
    </source>
</evidence>
<evidence type="ECO:0000256" key="4">
    <source>
        <dbReference type="ARBA" id="ARBA00022989"/>
    </source>
</evidence>
<dbReference type="PROSITE" id="PS50850">
    <property type="entry name" value="MFS"/>
    <property type="match status" value="1"/>
</dbReference>
<dbReference type="Proteomes" id="UP000249645">
    <property type="component" value="Unassembled WGS sequence"/>
</dbReference>